<reference evidence="1 2" key="1">
    <citation type="submission" date="2019-06" db="EMBL/GenBank/DDBJ databases">
        <title>New taxonomy in bacterial strain CC-CFT640, isolated from vineyard.</title>
        <authorList>
            <person name="Lin S.-Y."/>
            <person name="Tsai C.-F."/>
            <person name="Young C.-C."/>
        </authorList>
    </citation>
    <scope>NUCLEOTIDE SEQUENCE [LARGE SCALE GENOMIC DNA]</scope>
    <source>
        <strain evidence="1 2">CC-CFT640</strain>
    </source>
</reference>
<name>A0A5C8P8Y1_9HYPH</name>
<dbReference type="Proteomes" id="UP000321638">
    <property type="component" value="Unassembled WGS sequence"/>
</dbReference>
<organism evidence="1 2">
    <name type="scientific">Vineibacter terrae</name>
    <dbReference type="NCBI Taxonomy" id="2586908"/>
    <lineage>
        <taxon>Bacteria</taxon>
        <taxon>Pseudomonadati</taxon>
        <taxon>Pseudomonadota</taxon>
        <taxon>Alphaproteobacteria</taxon>
        <taxon>Hyphomicrobiales</taxon>
        <taxon>Vineibacter</taxon>
    </lineage>
</organism>
<gene>
    <name evidence="1" type="ORF">FHP25_35915</name>
</gene>
<dbReference type="RefSeq" id="WP_147851835.1">
    <property type="nucleotide sequence ID" value="NZ_VDUZ01000065.1"/>
</dbReference>
<dbReference type="AlphaFoldDB" id="A0A5C8P8Y1"/>
<dbReference type="NCBIfam" id="NF047331">
    <property type="entry name" value="phage_HTJ"/>
    <property type="match status" value="1"/>
</dbReference>
<comment type="caution">
    <text evidence="1">The sequence shown here is derived from an EMBL/GenBank/DDBJ whole genome shotgun (WGS) entry which is preliminary data.</text>
</comment>
<sequence>MDWTQYIQKIERAMLRGEQSIEHEGKRVTFRTADEAMKLIAYARQQQAAAQNGGIAPSQSYAEFGRD</sequence>
<accession>A0A5C8P8Y1</accession>
<evidence type="ECO:0000313" key="1">
    <source>
        <dbReference type="EMBL" id="TXL70111.1"/>
    </source>
</evidence>
<keyword evidence="2" id="KW-1185">Reference proteome</keyword>
<protein>
    <submittedName>
        <fullName evidence="1">Uncharacterized protein</fullName>
    </submittedName>
</protein>
<proteinExistence type="predicted"/>
<dbReference type="EMBL" id="VDUZ01000065">
    <property type="protein sequence ID" value="TXL70111.1"/>
    <property type="molecule type" value="Genomic_DNA"/>
</dbReference>
<evidence type="ECO:0000313" key="2">
    <source>
        <dbReference type="Proteomes" id="UP000321638"/>
    </source>
</evidence>